<evidence type="ECO:0000313" key="4">
    <source>
        <dbReference type="EMBL" id="CAB4123220.1"/>
    </source>
</evidence>
<dbReference type="Pfam" id="PF13203">
    <property type="entry name" value="DUF2201_N"/>
    <property type="match status" value="1"/>
</dbReference>
<dbReference type="EMBL" id="LR796167">
    <property type="protein sequence ID" value="CAB4123220.1"/>
    <property type="molecule type" value="Genomic_DNA"/>
</dbReference>
<dbReference type="InterPro" id="IPR018698">
    <property type="entry name" value="VWA-like_dom"/>
</dbReference>
<name>A0A6J5KT44_9CAUD</name>
<feature type="compositionally biased region" description="Basic and acidic residues" evidence="1">
    <location>
        <begin position="169"/>
        <end position="186"/>
    </location>
</feature>
<dbReference type="SUPFAM" id="SSF53300">
    <property type="entry name" value="vWA-like"/>
    <property type="match status" value="1"/>
</dbReference>
<protein>
    <submittedName>
        <fullName evidence="4">VWFA domain containing protein</fullName>
    </submittedName>
</protein>
<organism evidence="4">
    <name type="scientific">uncultured Caudovirales phage</name>
    <dbReference type="NCBI Taxonomy" id="2100421"/>
    <lineage>
        <taxon>Viruses</taxon>
        <taxon>Duplodnaviria</taxon>
        <taxon>Heunggongvirae</taxon>
        <taxon>Uroviricota</taxon>
        <taxon>Caudoviricetes</taxon>
        <taxon>Peduoviridae</taxon>
        <taxon>Maltschvirus</taxon>
        <taxon>Maltschvirus maltsch</taxon>
    </lineage>
</organism>
<evidence type="ECO:0000259" key="2">
    <source>
        <dbReference type="Pfam" id="PF09967"/>
    </source>
</evidence>
<feature type="region of interest" description="Disordered" evidence="1">
    <location>
        <begin position="117"/>
        <end position="136"/>
    </location>
</feature>
<feature type="region of interest" description="Disordered" evidence="1">
    <location>
        <begin position="169"/>
        <end position="196"/>
    </location>
</feature>
<dbReference type="CDD" id="cd00198">
    <property type="entry name" value="vWFA"/>
    <property type="match status" value="1"/>
</dbReference>
<feature type="domain" description="Putative metallopeptidase" evidence="3">
    <location>
        <begin position="5"/>
        <end position="279"/>
    </location>
</feature>
<dbReference type="PANTHER" id="PTHR38730:SF1">
    <property type="entry name" value="SLL7028 PROTEIN"/>
    <property type="match status" value="1"/>
</dbReference>
<dbReference type="InterPro" id="IPR036465">
    <property type="entry name" value="vWFA_dom_sf"/>
</dbReference>
<feature type="domain" description="VWA-like" evidence="2">
    <location>
        <begin position="287"/>
        <end position="417"/>
    </location>
</feature>
<dbReference type="Pfam" id="PF09967">
    <property type="entry name" value="DUF2201"/>
    <property type="match status" value="1"/>
</dbReference>
<dbReference type="PANTHER" id="PTHR38730">
    <property type="entry name" value="SLL7028 PROTEIN"/>
    <property type="match status" value="1"/>
</dbReference>
<accession>A0A6J5KT44</accession>
<sequence>MEDIEKKITKARIKLFFDQPFFGNLTMGMKMIDATDSGWCPTAAVDGRNIYYNRNFFNDLSLSEIVFVLCHEVLHVALDHLGRRSHRDPQWWNMAADYVINDMLIKDKIGTMPTKPVEDPVEKAQGHTSQRVGLHNPKYSGWNSEKVYEDLEKRKVKKELTLDVHLELGKDGDKKKGGGRGDDGKGKGKIPGPGIEISEEELDQIREEMQARVIQAAQAAHAAGKLPASIARLVQELTEPVINWRELLRQTVQSCLTDDFTWQKPNRRHMYSGIFMPTLKKDETVDVAVALDMSGSMSDDMARDCLSEVYGLVTSYADFRLSVVCFDTRAYNYEVFTPDNIDDLLSYETKGGGGTDFMAFWDHWQNNDIEPKKAVIFTDGYCSTEGPNNGWGPDNYCDTLWILLGGRHSQIVPPFGSYAYYEHGEGVTEMGEA</sequence>
<dbReference type="InterPro" id="IPR025154">
    <property type="entry name" value="Put_metallopeptidase_dom"/>
</dbReference>
<reference evidence="4" key="1">
    <citation type="submission" date="2020-04" db="EMBL/GenBank/DDBJ databases">
        <authorList>
            <person name="Chiriac C."/>
            <person name="Salcher M."/>
            <person name="Ghai R."/>
            <person name="Kavagutti S V."/>
        </authorList>
    </citation>
    <scope>NUCLEOTIDE SEQUENCE</scope>
</reference>
<evidence type="ECO:0000256" key="1">
    <source>
        <dbReference type="SAM" id="MobiDB-lite"/>
    </source>
</evidence>
<proteinExistence type="predicted"/>
<gene>
    <name evidence="4" type="ORF">UFOVP29_379</name>
</gene>
<dbReference type="Gene3D" id="3.40.50.410">
    <property type="entry name" value="von Willebrand factor, type A domain"/>
    <property type="match status" value="1"/>
</dbReference>
<evidence type="ECO:0000259" key="3">
    <source>
        <dbReference type="Pfam" id="PF13203"/>
    </source>
</evidence>